<dbReference type="EMBL" id="JARGDH010000002">
    <property type="protein sequence ID" value="KAL0277470.1"/>
    <property type="molecule type" value="Genomic_DNA"/>
</dbReference>
<comment type="caution">
    <text evidence="3">The sequence shown here is derived from an EMBL/GenBank/DDBJ whole genome shotgun (WGS) entry which is preliminary data.</text>
</comment>
<gene>
    <name evidence="3" type="ORF">PYX00_004735</name>
</gene>
<keyword evidence="2" id="KW-0732">Signal</keyword>
<reference evidence="3" key="1">
    <citation type="journal article" date="2024" name="Gigascience">
        <title>Chromosome-level genome of the poultry shaft louse Menopon gallinae provides insight into the host-switching and adaptive evolution of parasitic lice.</title>
        <authorList>
            <person name="Xu Y."/>
            <person name="Ma L."/>
            <person name="Liu S."/>
            <person name="Liang Y."/>
            <person name="Liu Q."/>
            <person name="He Z."/>
            <person name="Tian L."/>
            <person name="Duan Y."/>
            <person name="Cai W."/>
            <person name="Li H."/>
            <person name="Song F."/>
        </authorList>
    </citation>
    <scope>NUCLEOTIDE SEQUENCE</scope>
    <source>
        <strain evidence="3">Cailab_2023a</strain>
    </source>
</reference>
<evidence type="ECO:0000313" key="3">
    <source>
        <dbReference type="EMBL" id="KAL0277470.1"/>
    </source>
</evidence>
<evidence type="ECO:0000256" key="2">
    <source>
        <dbReference type="SAM" id="SignalP"/>
    </source>
</evidence>
<feature type="region of interest" description="Disordered" evidence="1">
    <location>
        <begin position="193"/>
        <end position="237"/>
    </location>
</feature>
<dbReference type="AlphaFoldDB" id="A0AAW2I5U0"/>
<proteinExistence type="predicted"/>
<protein>
    <submittedName>
        <fullName evidence="3">Uncharacterized protein</fullName>
    </submittedName>
</protein>
<evidence type="ECO:0000256" key="1">
    <source>
        <dbReference type="SAM" id="MobiDB-lite"/>
    </source>
</evidence>
<feature type="chain" id="PRO_5043565210" evidence="2">
    <location>
        <begin position="19"/>
        <end position="346"/>
    </location>
</feature>
<feature type="signal peptide" evidence="2">
    <location>
        <begin position="1"/>
        <end position="18"/>
    </location>
</feature>
<accession>A0AAW2I5U0</accession>
<feature type="compositionally biased region" description="Basic and acidic residues" evidence="1">
    <location>
        <begin position="224"/>
        <end position="237"/>
    </location>
</feature>
<dbReference type="InterPro" id="IPR031959">
    <property type="entry name" value="DUF4779"/>
</dbReference>
<name>A0AAW2I5U0_9NEOP</name>
<sequence length="346" mass="38053">MYKWSVLVGLVLIAQCRSEEKDQSISETRFDPYLYGPRPGFVPFEGRMAPIVEGALYGEVPIYGQGYAHYGEPLLHKGYYGGPYVETGFNGGIIKSGINDGALVLGNKGEQIFKHGSDGGYTDGSYHQGGGLIQDGYQGTQGYKDNKHHVADDHSNRVYYNGVRGGHKDLGNGEVFDKNQGFSQKGYNALGDNELKGYQKGHRRTGFHKSYHKDESGNDESYYDSDHDEGNYESGKKYGDQFNTNYLTGMKGGQNFKEYAADEEGKGGYQGNGKLIHLNQGLKDYYGNNGHYSNDKHFGQLGGGGSSQYGKFGLQHGYQNGFNNGRSYEGFKGANFGGGFYGPYGY</sequence>
<organism evidence="3">
    <name type="scientific">Menopon gallinae</name>
    <name type="common">poultry shaft louse</name>
    <dbReference type="NCBI Taxonomy" id="328185"/>
    <lineage>
        <taxon>Eukaryota</taxon>
        <taxon>Metazoa</taxon>
        <taxon>Ecdysozoa</taxon>
        <taxon>Arthropoda</taxon>
        <taxon>Hexapoda</taxon>
        <taxon>Insecta</taxon>
        <taxon>Pterygota</taxon>
        <taxon>Neoptera</taxon>
        <taxon>Paraneoptera</taxon>
        <taxon>Psocodea</taxon>
        <taxon>Troctomorpha</taxon>
        <taxon>Phthiraptera</taxon>
        <taxon>Amblycera</taxon>
        <taxon>Menoponidae</taxon>
        <taxon>Menopon</taxon>
    </lineage>
</organism>
<feature type="compositionally biased region" description="Basic residues" evidence="1">
    <location>
        <begin position="199"/>
        <end position="211"/>
    </location>
</feature>
<dbReference type="Pfam" id="PF16009">
    <property type="entry name" value="DUF4779"/>
    <property type="match status" value="1"/>
</dbReference>